<organism evidence="6 7">
    <name type="scientific">Aquimarina spongiae</name>
    <dbReference type="NCBI Taxonomy" id="570521"/>
    <lineage>
        <taxon>Bacteria</taxon>
        <taxon>Pseudomonadati</taxon>
        <taxon>Bacteroidota</taxon>
        <taxon>Flavobacteriia</taxon>
        <taxon>Flavobacteriales</taxon>
        <taxon>Flavobacteriaceae</taxon>
        <taxon>Aquimarina</taxon>
    </lineage>
</organism>
<dbReference type="EMBL" id="FQYP01000010">
    <property type="protein sequence ID" value="SHJ53909.1"/>
    <property type="molecule type" value="Genomic_DNA"/>
</dbReference>
<dbReference type="GO" id="GO:0008615">
    <property type="term" value="P:pyridoxine biosynthetic process"/>
    <property type="evidence" value="ECO:0007669"/>
    <property type="project" value="InterPro"/>
</dbReference>
<dbReference type="PANTHER" id="PTHR10851:SF3">
    <property type="entry name" value="PYRIDOXINE_PYRIDOXAMINE 5'-PHOSPHATE OXIDASE 2"/>
    <property type="match status" value="1"/>
</dbReference>
<dbReference type="Gene3D" id="2.30.110.10">
    <property type="entry name" value="Electron Transport, Fmn-binding Protein, Chain A"/>
    <property type="match status" value="1"/>
</dbReference>
<keyword evidence="2" id="KW-0285">Flavoprotein</keyword>
<dbReference type="InterPro" id="IPR000659">
    <property type="entry name" value="Pyridox_Oxase"/>
</dbReference>
<gene>
    <name evidence="6" type="ORF">SAMN04488508_11073</name>
</gene>
<reference evidence="7" key="1">
    <citation type="submission" date="2016-11" db="EMBL/GenBank/DDBJ databases">
        <authorList>
            <person name="Varghese N."/>
            <person name="Submissions S."/>
        </authorList>
    </citation>
    <scope>NUCLEOTIDE SEQUENCE [LARGE SCALE GENOMIC DNA]</scope>
    <source>
        <strain evidence="7">DSM 22623</strain>
    </source>
</reference>
<dbReference type="PANTHER" id="PTHR10851">
    <property type="entry name" value="PYRIDOXINE-5-PHOSPHATE OXIDASE"/>
    <property type="match status" value="1"/>
</dbReference>
<evidence type="ECO:0000313" key="7">
    <source>
        <dbReference type="Proteomes" id="UP000184432"/>
    </source>
</evidence>
<dbReference type="GO" id="GO:0004733">
    <property type="term" value="F:pyridoxamine phosphate oxidase activity"/>
    <property type="evidence" value="ECO:0007669"/>
    <property type="project" value="InterPro"/>
</dbReference>
<dbReference type="Pfam" id="PF01243">
    <property type="entry name" value="PNPOx_N"/>
    <property type="match status" value="1"/>
</dbReference>
<comment type="cofactor">
    <cofactor evidence="1">
        <name>FMN</name>
        <dbReference type="ChEBI" id="CHEBI:58210"/>
    </cofactor>
</comment>
<sequence length="181" mass="21278">MTPIIFSSILRDLQEASKTVGHPFRYFTLGTCSINGTPRLRTVVLRETDNDLNMMIYTDKRSKKITHIREHDIVSLLFLDSDRLIQLSIKAKAEIVEDPQILKSIWEQIPEKSRKDYRSKHAPGEAINNPQNIEFLDKDNFFTAIRLIPSKIEYLRLKRPNHLRILFRKEKGEWKDSYLVP</sequence>
<dbReference type="STRING" id="570521.SAMN04488508_11073"/>
<evidence type="ECO:0000256" key="2">
    <source>
        <dbReference type="ARBA" id="ARBA00022630"/>
    </source>
</evidence>
<dbReference type="GO" id="GO:0010181">
    <property type="term" value="F:FMN binding"/>
    <property type="evidence" value="ECO:0007669"/>
    <property type="project" value="InterPro"/>
</dbReference>
<evidence type="ECO:0000256" key="4">
    <source>
        <dbReference type="ARBA" id="ARBA00023002"/>
    </source>
</evidence>
<evidence type="ECO:0000256" key="3">
    <source>
        <dbReference type="ARBA" id="ARBA00022643"/>
    </source>
</evidence>
<evidence type="ECO:0000256" key="1">
    <source>
        <dbReference type="ARBA" id="ARBA00001917"/>
    </source>
</evidence>
<dbReference type="Proteomes" id="UP000184432">
    <property type="component" value="Unassembled WGS sequence"/>
</dbReference>
<dbReference type="SUPFAM" id="SSF50475">
    <property type="entry name" value="FMN-binding split barrel"/>
    <property type="match status" value="1"/>
</dbReference>
<evidence type="ECO:0000313" key="6">
    <source>
        <dbReference type="EMBL" id="SHJ53909.1"/>
    </source>
</evidence>
<keyword evidence="7" id="KW-1185">Reference proteome</keyword>
<dbReference type="InterPro" id="IPR012349">
    <property type="entry name" value="Split_barrel_FMN-bd"/>
</dbReference>
<dbReference type="AlphaFoldDB" id="A0A1M6K4P6"/>
<evidence type="ECO:0000259" key="5">
    <source>
        <dbReference type="Pfam" id="PF01243"/>
    </source>
</evidence>
<keyword evidence="4" id="KW-0560">Oxidoreductase</keyword>
<feature type="domain" description="Pyridoxamine 5'-phosphate oxidase N-terminal" evidence="5">
    <location>
        <begin position="18"/>
        <end position="120"/>
    </location>
</feature>
<name>A0A1M6K4P6_9FLAO</name>
<dbReference type="RefSeq" id="WP_073320494.1">
    <property type="nucleotide sequence ID" value="NZ_FQYP01000010.1"/>
</dbReference>
<dbReference type="InterPro" id="IPR011576">
    <property type="entry name" value="Pyridox_Oxase_N"/>
</dbReference>
<dbReference type="OrthoDB" id="1493996at2"/>
<protein>
    <submittedName>
        <fullName evidence="6">Pyridoxine/pyridoxamine 5'-phosphate oxidase</fullName>
    </submittedName>
</protein>
<proteinExistence type="predicted"/>
<keyword evidence="3" id="KW-0288">FMN</keyword>
<accession>A0A1M6K4P6</accession>